<dbReference type="EMBL" id="LAYY01000014">
    <property type="protein sequence ID" value="KKK37549.1"/>
    <property type="molecule type" value="Genomic_DNA"/>
</dbReference>
<keyword evidence="3" id="KW-0413">Isomerase</keyword>
<evidence type="ECO:0000313" key="3">
    <source>
        <dbReference type="EMBL" id="KKK37549.1"/>
    </source>
</evidence>
<dbReference type="PANTHER" id="PTHR42742:SF3">
    <property type="entry name" value="FRUCTOKINASE"/>
    <property type="match status" value="1"/>
</dbReference>
<evidence type="ECO:0000256" key="1">
    <source>
        <dbReference type="ARBA" id="ARBA00022723"/>
    </source>
</evidence>
<dbReference type="InterPro" id="IPR011051">
    <property type="entry name" value="RmlC_Cupin_sf"/>
</dbReference>
<keyword evidence="2" id="KW-0862">Zinc</keyword>
<dbReference type="PATRIC" id="fig|1408103.3.peg.3109"/>
<keyword evidence="1" id="KW-0479">Metal-binding</keyword>
<proteinExistence type="predicted"/>
<reference evidence="3 4" key="1">
    <citation type="submission" date="2015-04" db="EMBL/GenBank/DDBJ databases">
        <title>Taxonomic description and genome sequence of Bacillus campisalis sp. nov., a novel member of the genus Bacillus isolated from solar saltern.</title>
        <authorList>
            <person name="Mathan Kumar R."/>
            <person name="Kaur G."/>
            <person name="Kumar A."/>
            <person name="Singh N.K."/>
            <person name="Kaur N."/>
            <person name="Kumar N."/>
            <person name="Mayilraj S."/>
        </authorList>
    </citation>
    <scope>NUCLEOTIDE SEQUENCE [LARGE SCALE GENOMIC DNA]</scope>
    <source>
        <strain evidence="3 4">SA2-6</strain>
    </source>
</reference>
<dbReference type="GO" id="GO:0016853">
    <property type="term" value="F:isomerase activity"/>
    <property type="evidence" value="ECO:0007669"/>
    <property type="project" value="UniProtKB-KW"/>
</dbReference>
<dbReference type="AlphaFoldDB" id="A0A0M2SSI8"/>
<evidence type="ECO:0000313" key="4">
    <source>
        <dbReference type="Proteomes" id="UP000034166"/>
    </source>
</evidence>
<dbReference type="SUPFAM" id="SSF51182">
    <property type="entry name" value="RmlC-like cupins"/>
    <property type="match status" value="1"/>
</dbReference>
<dbReference type="GO" id="GO:0046872">
    <property type="term" value="F:metal ion binding"/>
    <property type="evidence" value="ECO:0007669"/>
    <property type="project" value="UniProtKB-KW"/>
</dbReference>
<protein>
    <submittedName>
        <fullName evidence="3">Mannose-6-phosphate isomerase</fullName>
    </submittedName>
</protein>
<accession>A0A0M2SSI8</accession>
<name>A0A0M2SSI8_9BACI</name>
<comment type="caution">
    <text evidence="3">The sequence shown here is derived from an EMBL/GenBank/DDBJ whole genome shotgun (WGS) entry which is preliminary data.</text>
</comment>
<dbReference type="InterPro" id="IPR051804">
    <property type="entry name" value="Carb_Metab_Reg_Kinase/Isom"/>
</dbReference>
<gene>
    <name evidence="3" type="ORF">WQ57_13835</name>
</gene>
<dbReference type="Gene3D" id="2.60.120.10">
    <property type="entry name" value="Jelly Rolls"/>
    <property type="match status" value="2"/>
</dbReference>
<dbReference type="InterPro" id="IPR014710">
    <property type="entry name" value="RmlC-like_jellyroll"/>
</dbReference>
<keyword evidence="4" id="KW-1185">Reference proteome</keyword>
<evidence type="ECO:0000256" key="2">
    <source>
        <dbReference type="ARBA" id="ARBA00022833"/>
    </source>
</evidence>
<dbReference type="Proteomes" id="UP000034166">
    <property type="component" value="Unassembled WGS sequence"/>
</dbReference>
<organism evidence="3 4">
    <name type="scientific">Mesobacillus campisalis</name>
    <dbReference type="NCBI Taxonomy" id="1408103"/>
    <lineage>
        <taxon>Bacteria</taxon>
        <taxon>Bacillati</taxon>
        <taxon>Bacillota</taxon>
        <taxon>Bacilli</taxon>
        <taxon>Bacillales</taxon>
        <taxon>Bacillaceae</taxon>
        <taxon>Mesobacillus</taxon>
    </lineage>
</organism>
<dbReference type="PANTHER" id="PTHR42742">
    <property type="entry name" value="TRANSCRIPTIONAL REPRESSOR MPRA"/>
    <property type="match status" value="1"/>
</dbReference>
<dbReference type="CDD" id="cd07010">
    <property type="entry name" value="cupin_PMI_type_I_N_bac"/>
    <property type="match status" value="1"/>
</dbReference>
<sequence>MDERQGKENQVDGHFPEEWIMSVVEARNKGREHLLEGLSVVAGNDITLREWIKGDPEKVLGKAHHEKHGSGTGVLVKIIDSAERLTVQVHPDRKKAEELFFSSYGKTECWHILGGRAINGVTPYVYLGFKPGVTREQWEKLFWDQDIEGMLNCLHRYEVKPGDTFLIEGGTPHAIGSGCFLVEIQEPTDYTFRIEKTTPSGFRIDDFMCHQGIGFDRMFDCFNYEGRTREDTLKKWKIPPCVLQEGGGKREVELIGYKYTPYFGMTLLEVEGEMDVPEESVFSGMYILSGKACFTSGREMMEANAGEQYFLPADTSFMIKNRGNEPFRALRFRGPESE</sequence>